<name>A0A2A4K0B9_HELVI</name>
<gene>
    <name evidence="2" type="ORF">B5V51_7507</name>
</gene>
<reference evidence="2" key="1">
    <citation type="submission" date="2017-09" db="EMBL/GenBank/DDBJ databases">
        <title>Contemporary evolution of a Lepidopteran species, Heliothis virescens, in response to modern agricultural practices.</title>
        <authorList>
            <person name="Fritz M.L."/>
            <person name="Deyonke A.M."/>
            <person name="Papanicolaou A."/>
            <person name="Micinski S."/>
            <person name="Westbrook J."/>
            <person name="Gould F."/>
        </authorList>
    </citation>
    <scope>NUCLEOTIDE SEQUENCE [LARGE SCALE GENOMIC DNA]</scope>
    <source>
        <strain evidence="2">HvINT-</strain>
        <tissue evidence="2">Whole body</tissue>
    </source>
</reference>
<sequence>MIYIVCVAAERGARGALSQADPVHCRYGRVLLLIRLGRSAVGISYRSYSGGRGSRPPPGIFIEARGTAHDVKLIITTQTIYYGALTFNERRRAPRGRRGERRGSSPNPNAL</sequence>
<protein>
    <submittedName>
        <fullName evidence="2">Uncharacterized protein</fullName>
    </submittedName>
</protein>
<proteinExistence type="predicted"/>
<dbReference type="EMBL" id="NWSH01000331">
    <property type="protein sequence ID" value="PCG77344.1"/>
    <property type="molecule type" value="Genomic_DNA"/>
</dbReference>
<feature type="region of interest" description="Disordered" evidence="1">
    <location>
        <begin position="92"/>
        <end position="111"/>
    </location>
</feature>
<evidence type="ECO:0000313" key="2">
    <source>
        <dbReference type="EMBL" id="PCG77344.1"/>
    </source>
</evidence>
<comment type="caution">
    <text evidence="2">The sequence shown here is derived from an EMBL/GenBank/DDBJ whole genome shotgun (WGS) entry which is preliminary data.</text>
</comment>
<evidence type="ECO:0000256" key="1">
    <source>
        <dbReference type="SAM" id="MobiDB-lite"/>
    </source>
</evidence>
<accession>A0A2A4K0B9</accession>
<organism evidence="2">
    <name type="scientific">Heliothis virescens</name>
    <name type="common">Tobacco budworm moth</name>
    <dbReference type="NCBI Taxonomy" id="7102"/>
    <lineage>
        <taxon>Eukaryota</taxon>
        <taxon>Metazoa</taxon>
        <taxon>Ecdysozoa</taxon>
        <taxon>Arthropoda</taxon>
        <taxon>Hexapoda</taxon>
        <taxon>Insecta</taxon>
        <taxon>Pterygota</taxon>
        <taxon>Neoptera</taxon>
        <taxon>Endopterygota</taxon>
        <taxon>Lepidoptera</taxon>
        <taxon>Glossata</taxon>
        <taxon>Ditrysia</taxon>
        <taxon>Noctuoidea</taxon>
        <taxon>Noctuidae</taxon>
        <taxon>Heliothinae</taxon>
        <taxon>Heliothis</taxon>
    </lineage>
</organism>
<dbReference type="AlphaFoldDB" id="A0A2A4K0B9"/>